<dbReference type="InterPro" id="IPR012902">
    <property type="entry name" value="N_methyl_site"/>
</dbReference>
<dbReference type="HOGENOM" id="CLU_111163_0_0_6"/>
<proteinExistence type="predicted"/>
<feature type="transmembrane region" description="Helical" evidence="1">
    <location>
        <begin position="28"/>
        <end position="49"/>
    </location>
</feature>
<dbReference type="KEGG" id="ppr:PBPRA0701"/>
<dbReference type="Pfam" id="PF07963">
    <property type="entry name" value="N_methyl"/>
    <property type="match status" value="1"/>
</dbReference>
<keyword evidence="1" id="KW-1133">Transmembrane helix</keyword>
<evidence type="ECO:0008006" key="4">
    <source>
        <dbReference type="Google" id="ProtNLM"/>
    </source>
</evidence>
<dbReference type="STRING" id="298386.PBPRA0701"/>
<dbReference type="Proteomes" id="UP000000593">
    <property type="component" value="Chromosome 1"/>
</dbReference>
<accession>Q6LUA3</accession>
<evidence type="ECO:0000256" key="1">
    <source>
        <dbReference type="SAM" id="Phobius"/>
    </source>
</evidence>
<dbReference type="InterPro" id="IPR016419">
    <property type="entry name" value="Prepilin_Pept-dep_B_prd"/>
</dbReference>
<reference evidence="3" key="1">
    <citation type="journal article" date="2005" name="Science">
        <title>Life at depth: Photobacterium profundum genome sequence and expression analysis.</title>
        <authorList>
            <person name="Vezzi A."/>
            <person name="Campanaro S."/>
            <person name="D'Angelo M."/>
            <person name="Simonato F."/>
            <person name="Vitulo N."/>
            <person name="Lauro F.M."/>
            <person name="Cestaro A."/>
            <person name="Malacrida G."/>
            <person name="Simionati B."/>
            <person name="Cannata N."/>
            <person name="Romualdi C."/>
            <person name="Bartlett D.H."/>
            <person name="Valle G."/>
        </authorList>
    </citation>
    <scope>NUCLEOTIDE SEQUENCE [LARGE SCALE GENOMIC DNA]</scope>
    <source>
        <strain evidence="3">ATCC BAA-1253 / SS9</strain>
    </source>
</reference>
<dbReference type="AlphaFoldDB" id="Q6LUA3"/>
<dbReference type="eggNOG" id="COG4966">
    <property type="taxonomic scope" value="Bacteria"/>
</dbReference>
<sequence>MAKQGSTMAINRVANHVRLQRGVSLIELLIASSLGLIVLASVGSIFLSGHNMAAERTKQLMLAQDVNDAIRIMKNDIQRAGYNSDNSGTLTLSGASSTIVVGSTNDSISYVYEDENSDWRIVKFRFKSGSPSVVQMCVNTVPKSVGGVALSDASCGSGTAFSLMDQAYINVTEFKVEPTVLSTSSATSSIIDISLSATLKNTSYTKTVSTTIKTRNWY</sequence>
<dbReference type="PROSITE" id="PS00409">
    <property type="entry name" value="PROKAR_NTER_METHYL"/>
    <property type="match status" value="1"/>
</dbReference>
<evidence type="ECO:0000313" key="2">
    <source>
        <dbReference type="EMBL" id="CAG19122.1"/>
    </source>
</evidence>
<protein>
    <recommendedName>
        <fullName evidence="4">Pilus assembly protein PilW</fullName>
    </recommendedName>
</protein>
<keyword evidence="1" id="KW-0812">Transmembrane</keyword>
<evidence type="ECO:0000313" key="3">
    <source>
        <dbReference type="Proteomes" id="UP000000593"/>
    </source>
</evidence>
<name>Q6LUA3_PHOPR</name>
<gene>
    <name evidence="2" type="ordered locus">PBPRA0701</name>
</gene>
<organism evidence="2 3">
    <name type="scientific">Photobacterium profundum (strain SS9)</name>
    <dbReference type="NCBI Taxonomy" id="298386"/>
    <lineage>
        <taxon>Bacteria</taxon>
        <taxon>Pseudomonadati</taxon>
        <taxon>Pseudomonadota</taxon>
        <taxon>Gammaproteobacteria</taxon>
        <taxon>Vibrionales</taxon>
        <taxon>Vibrionaceae</taxon>
        <taxon>Photobacterium</taxon>
    </lineage>
</organism>
<dbReference type="EMBL" id="CR378665">
    <property type="protein sequence ID" value="CAG19122.1"/>
    <property type="molecule type" value="Genomic_DNA"/>
</dbReference>
<keyword evidence="1" id="KW-0472">Membrane</keyword>
<keyword evidence="3" id="KW-1185">Reference proteome</keyword>
<dbReference type="NCBIfam" id="TIGR02532">
    <property type="entry name" value="IV_pilin_GFxxxE"/>
    <property type="match status" value="1"/>
</dbReference>
<dbReference type="PIRSF" id="PIRSF004525">
    <property type="entry name" value="Pilin_peptidase-dep_B_prd"/>
    <property type="match status" value="1"/>
</dbReference>